<dbReference type="InterPro" id="IPR032675">
    <property type="entry name" value="LRR_dom_sf"/>
</dbReference>
<dbReference type="Gene3D" id="1.10.238.10">
    <property type="entry name" value="EF-hand"/>
    <property type="match status" value="1"/>
</dbReference>
<dbReference type="InterPro" id="IPR018247">
    <property type="entry name" value="EF_Hand_1_Ca_BS"/>
</dbReference>
<name>A0A0G4FGE1_9ALVE</name>
<dbReference type="SMART" id="SM00368">
    <property type="entry name" value="LRR_RI"/>
    <property type="match status" value="4"/>
</dbReference>
<dbReference type="GO" id="GO:0005096">
    <property type="term" value="F:GTPase activator activity"/>
    <property type="evidence" value="ECO:0007669"/>
    <property type="project" value="UniProtKB-KW"/>
</dbReference>
<dbReference type="SUPFAM" id="SSF47473">
    <property type="entry name" value="EF-hand"/>
    <property type="match status" value="1"/>
</dbReference>
<keyword evidence="3" id="KW-0677">Repeat</keyword>
<dbReference type="GO" id="GO:0006913">
    <property type="term" value="P:nucleocytoplasmic transport"/>
    <property type="evidence" value="ECO:0007669"/>
    <property type="project" value="TreeGrafter"/>
</dbReference>
<feature type="domain" description="EF-hand" evidence="6">
    <location>
        <begin position="203"/>
        <end position="238"/>
    </location>
</feature>
<sequence length="455" mass="48903">MRRDILDWNEYEPSPIEQDPVQDAFLSLREKVQRNFGGGLKGTLQDAWVRLAAEANALQAGKGSGQPDPSSMPCEIFARSIARCISPGYPLTTLTQVASSKFDSDADGVVTRTDFLRVIAPEVYGRNFVSGVEWTLTNAAAATDTAPTPHPQTAPTADTTPTLPQPGGTGTAKDQSQDRAHPLATELSRKSLKSLSTDFGIKPSDGDLAGALRALDANGDGLVDVHEWMVAVKGVYAARPPPPAVSPSHFSLGARKLKVLLSSLPSGPSSLQTLTCECDLDDSSIFFQSLPPSLEFLDLRENRLRRPSMESFSFVLAARWLPTLLSVDLSDNPLGPFGVRALAKGLCAPLQSLRLGRTDARKEGAEALAEVLKAKKVSSLQTLDLAENEMWAGGFKPLAAALSELGAVPSLRVLILKKNSLTHVNSEETQRDYAPLSALLSTDRLTELEELRPRG</sequence>
<evidence type="ECO:0000256" key="1">
    <source>
        <dbReference type="ARBA" id="ARBA00022468"/>
    </source>
</evidence>
<reference evidence="7" key="1">
    <citation type="submission" date="2014-11" db="EMBL/GenBank/DDBJ databases">
        <authorList>
            <person name="Otto D Thomas"/>
            <person name="Naeem Raeece"/>
        </authorList>
    </citation>
    <scope>NUCLEOTIDE SEQUENCE</scope>
</reference>
<evidence type="ECO:0000256" key="5">
    <source>
        <dbReference type="SAM" id="MobiDB-lite"/>
    </source>
</evidence>
<evidence type="ECO:0000313" key="7">
    <source>
        <dbReference type="EMBL" id="CEM12291.1"/>
    </source>
</evidence>
<dbReference type="PROSITE" id="PS00018">
    <property type="entry name" value="EF_HAND_1"/>
    <property type="match status" value="2"/>
</dbReference>
<feature type="compositionally biased region" description="Low complexity" evidence="5">
    <location>
        <begin position="143"/>
        <end position="166"/>
    </location>
</feature>
<dbReference type="GO" id="GO:0048471">
    <property type="term" value="C:perinuclear region of cytoplasm"/>
    <property type="evidence" value="ECO:0007669"/>
    <property type="project" value="TreeGrafter"/>
</dbReference>
<dbReference type="AlphaFoldDB" id="A0A0G4FGE1"/>
<evidence type="ECO:0000259" key="6">
    <source>
        <dbReference type="PROSITE" id="PS50222"/>
    </source>
</evidence>
<dbReference type="GO" id="GO:0031267">
    <property type="term" value="F:small GTPase binding"/>
    <property type="evidence" value="ECO:0007669"/>
    <property type="project" value="TreeGrafter"/>
</dbReference>
<evidence type="ECO:0000256" key="3">
    <source>
        <dbReference type="ARBA" id="ARBA00022737"/>
    </source>
</evidence>
<dbReference type="InterPro" id="IPR027038">
    <property type="entry name" value="RanGap"/>
</dbReference>
<gene>
    <name evidence="7" type="ORF">Cvel_16836</name>
</gene>
<dbReference type="Gene3D" id="3.80.10.10">
    <property type="entry name" value="Ribonuclease Inhibitor"/>
    <property type="match status" value="1"/>
</dbReference>
<dbReference type="Pfam" id="PF13202">
    <property type="entry name" value="EF-hand_5"/>
    <property type="match status" value="1"/>
</dbReference>
<dbReference type="InterPro" id="IPR002048">
    <property type="entry name" value="EF_hand_dom"/>
</dbReference>
<dbReference type="GO" id="GO:0005829">
    <property type="term" value="C:cytosol"/>
    <property type="evidence" value="ECO:0007669"/>
    <property type="project" value="TreeGrafter"/>
</dbReference>
<dbReference type="GO" id="GO:0005634">
    <property type="term" value="C:nucleus"/>
    <property type="evidence" value="ECO:0007669"/>
    <property type="project" value="TreeGrafter"/>
</dbReference>
<dbReference type="GO" id="GO:0005509">
    <property type="term" value="F:calcium ion binding"/>
    <property type="evidence" value="ECO:0007669"/>
    <property type="project" value="InterPro"/>
</dbReference>
<dbReference type="VEuPathDB" id="CryptoDB:Cvel_16836"/>
<keyword evidence="2" id="KW-0433">Leucine-rich repeat</keyword>
<proteinExistence type="predicted"/>
<evidence type="ECO:0000256" key="4">
    <source>
        <dbReference type="ARBA" id="ARBA00022837"/>
    </source>
</evidence>
<dbReference type="Pfam" id="PF13516">
    <property type="entry name" value="LRR_6"/>
    <property type="match status" value="1"/>
</dbReference>
<dbReference type="PROSITE" id="PS50222">
    <property type="entry name" value="EF_HAND_2"/>
    <property type="match status" value="1"/>
</dbReference>
<protein>
    <recommendedName>
        <fullName evidence="6">EF-hand domain-containing protein</fullName>
    </recommendedName>
</protein>
<dbReference type="InterPro" id="IPR001611">
    <property type="entry name" value="Leu-rich_rpt"/>
</dbReference>
<dbReference type="EMBL" id="CDMZ01000348">
    <property type="protein sequence ID" value="CEM12291.1"/>
    <property type="molecule type" value="Genomic_DNA"/>
</dbReference>
<evidence type="ECO:0000256" key="2">
    <source>
        <dbReference type="ARBA" id="ARBA00022614"/>
    </source>
</evidence>
<dbReference type="PANTHER" id="PTHR24113:SF12">
    <property type="entry name" value="RAN GTPASE-ACTIVATING PROTEIN 1"/>
    <property type="match status" value="1"/>
</dbReference>
<keyword evidence="4" id="KW-0106">Calcium</keyword>
<dbReference type="InterPro" id="IPR011992">
    <property type="entry name" value="EF-hand-dom_pair"/>
</dbReference>
<feature type="region of interest" description="Disordered" evidence="5">
    <location>
        <begin position="143"/>
        <end position="187"/>
    </location>
</feature>
<dbReference type="SUPFAM" id="SSF52047">
    <property type="entry name" value="RNI-like"/>
    <property type="match status" value="1"/>
</dbReference>
<organism evidence="7">
    <name type="scientific">Chromera velia CCMP2878</name>
    <dbReference type="NCBI Taxonomy" id="1169474"/>
    <lineage>
        <taxon>Eukaryota</taxon>
        <taxon>Sar</taxon>
        <taxon>Alveolata</taxon>
        <taxon>Colpodellida</taxon>
        <taxon>Chromeraceae</taxon>
        <taxon>Chromera</taxon>
    </lineage>
</organism>
<dbReference type="PANTHER" id="PTHR24113">
    <property type="entry name" value="RAN GTPASE-ACTIVATING PROTEIN 1"/>
    <property type="match status" value="1"/>
</dbReference>
<accession>A0A0G4FGE1</accession>
<keyword evidence="1" id="KW-0343">GTPase activation</keyword>